<keyword evidence="2" id="KW-0812">Transmembrane</keyword>
<accession>A0AA39MZ80</accession>
<dbReference type="EMBL" id="JAUEPS010000033">
    <property type="protein sequence ID" value="KAK0451340.1"/>
    <property type="molecule type" value="Genomic_DNA"/>
</dbReference>
<keyword evidence="2" id="KW-1133">Transmembrane helix</keyword>
<protein>
    <submittedName>
        <fullName evidence="4">Uncharacterized protein</fullName>
    </submittedName>
</protein>
<evidence type="ECO:0000256" key="1">
    <source>
        <dbReference type="SAM" id="MobiDB-lite"/>
    </source>
</evidence>
<evidence type="ECO:0000313" key="4">
    <source>
        <dbReference type="EMBL" id="KAK0451340.1"/>
    </source>
</evidence>
<keyword evidence="3" id="KW-0732">Signal</keyword>
<feature type="transmembrane region" description="Helical" evidence="2">
    <location>
        <begin position="81"/>
        <end position="103"/>
    </location>
</feature>
<sequence length="142" mass="15535">MSATYSSSLKRLLLLFVLTSGFKRNESQASAAPVGDIPVSLAGTTTTVYHADDGRCYEESISGSEVTCPVRLRPLPVSEQIPVTPVVIFGLMFSICLAMNYFIKTNQQQNDQKDTTSTELPPPEYCASLPEAQNADERREPS</sequence>
<evidence type="ECO:0000256" key="3">
    <source>
        <dbReference type="SAM" id="SignalP"/>
    </source>
</evidence>
<dbReference type="GeneID" id="85357363"/>
<dbReference type="AlphaFoldDB" id="A0AA39MZ80"/>
<feature type="signal peptide" evidence="3">
    <location>
        <begin position="1"/>
        <end position="27"/>
    </location>
</feature>
<organism evidence="4 5">
    <name type="scientific">Armillaria tabescens</name>
    <name type="common">Ringless honey mushroom</name>
    <name type="synonym">Agaricus tabescens</name>
    <dbReference type="NCBI Taxonomy" id="1929756"/>
    <lineage>
        <taxon>Eukaryota</taxon>
        <taxon>Fungi</taxon>
        <taxon>Dikarya</taxon>
        <taxon>Basidiomycota</taxon>
        <taxon>Agaricomycotina</taxon>
        <taxon>Agaricomycetes</taxon>
        <taxon>Agaricomycetidae</taxon>
        <taxon>Agaricales</taxon>
        <taxon>Marasmiineae</taxon>
        <taxon>Physalacriaceae</taxon>
        <taxon>Desarmillaria</taxon>
    </lineage>
</organism>
<keyword evidence="2" id="KW-0472">Membrane</keyword>
<gene>
    <name evidence="4" type="ORF">EV420DRAFT_1560457</name>
</gene>
<name>A0AA39MZ80_ARMTA</name>
<evidence type="ECO:0000313" key="5">
    <source>
        <dbReference type="Proteomes" id="UP001175211"/>
    </source>
</evidence>
<keyword evidence="5" id="KW-1185">Reference proteome</keyword>
<comment type="caution">
    <text evidence="4">The sequence shown here is derived from an EMBL/GenBank/DDBJ whole genome shotgun (WGS) entry which is preliminary data.</text>
</comment>
<reference evidence="4" key="1">
    <citation type="submission" date="2023-06" db="EMBL/GenBank/DDBJ databases">
        <authorList>
            <consortium name="Lawrence Berkeley National Laboratory"/>
            <person name="Ahrendt S."/>
            <person name="Sahu N."/>
            <person name="Indic B."/>
            <person name="Wong-Bajracharya J."/>
            <person name="Merenyi Z."/>
            <person name="Ke H.-M."/>
            <person name="Monk M."/>
            <person name="Kocsube S."/>
            <person name="Drula E."/>
            <person name="Lipzen A."/>
            <person name="Balint B."/>
            <person name="Henrissat B."/>
            <person name="Andreopoulos B."/>
            <person name="Martin F.M."/>
            <person name="Harder C.B."/>
            <person name="Rigling D."/>
            <person name="Ford K.L."/>
            <person name="Foster G.D."/>
            <person name="Pangilinan J."/>
            <person name="Papanicolaou A."/>
            <person name="Barry K."/>
            <person name="LaButti K."/>
            <person name="Viragh M."/>
            <person name="Koriabine M."/>
            <person name="Yan M."/>
            <person name="Riley R."/>
            <person name="Champramary S."/>
            <person name="Plett K.L."/>
            <person name="Tsai I.J."/>
            <person name="Slot J."/>
            <person name="Sipos G."/>
            <person name="Plett J."/>
            <person name="Nagy L.G."/>
            <person name="Grigoriev I.V."/>
        </authorList>
    </citation>
    <scope>NUCLEOTIDE SEQUENCE</scope>
    <source>
        <strain evidence="4">CCBAS 213</strain>
    </source>
</reference>
<proteinExistence type="predicted"/>
<dbReference type="RefSeq" id="XP_060327677.1">
    <property type="nucleotide sequence ID" value="XM_060473815.1"/>
</dbReference>
<feature type="region of interest" description="Disordered" evidence="1">
    <location>
        <begin position="108"/>
        <end position="142"/>
    </location>
</feature>
<evidence type="ECO:0000256" key="2">
    <source>
        <dbReference type="SAM" id="Phobius"/>
    </source>
</evidence>
<dbReference type="Proteomes" id="UP001175211">
    <property type="component" value="Unassembled WGS sequence"/>
</dbReference>
<feature type="chain" id="PRO_5041234554" evidence="3">
    <location>
        <begin position="28"/>
        <end position="142"/>
    </location>
</feature>